<evidence type="ECO:0000313" key="16">
    <source>
        <dbReference type="Proteomes" id="UP000264006"/>
    </source>
</evidence>
<keyword evidence="7 13" id="KW-0456">Lyase</keyword>
<evidence type="ECO:0000313" key="15">
    <source>
        <dbReference type="EMBL" id="AXV07047.1"/>
    </source>
</evidence>
<dbReference type="NCBIfam" id="NF006762">
    <property type="entry name" value="PRK09283.1"/>
    <property type="match status" value="1"/>
</dbReference>
<keyword evidence="12" id="KW-0479">Metal-binding</keyword>
<evidence type="ECO:0000256" key="11">
    <source>
        <dbReference type="PIRSR" id="PIRSR001415-1"/>
    </source>
</evidence>
<evidence type="ECO:0000256" key="4">
    <source>
        <dbReference type="ARBA" id="ARBA00012053"/>
    </source>
</evidence>
<organism evidence="15 16">
    <name type="scientific">Euzebya pacifica</name>
    <dbReference type="NCBI Taxonomy" id="1608957"/>
    <lineage>
        <taxon>Bacteria</taxon>
        <taxon>Bacillati</taxon>
        <taxon>Actinomycetota</taxon>
        <taxon>Nitriliruptoria</taxon>
        <taxon>Euzebyales</taxon>
    </lineage>
</organism>
<evidence type="ECO:0000256" key="1">
    <source>
        <dbReference type="ARBA" id="ARBA00004694"/>
    </source>
</evidence>
<evidence type="ECO:0000256" key="8">
    <source>
        <dbReference type="ARBA" id="ARBA00023244"/>
    </source>
</evidence>
<dbReference type="Gene3D" id="3.20.20.70">
    <property type="entry name" value="Aldolase class I"/>
    <property type="match status" value="1"/>
</dbReference>
<keyword evidence="12" id="KW-0460">Magnesium</keyword>
<feature type="binding site" evidence="12">
    <location>
        <position position="238"/>
    </location>
    <ligand>
        <name>Mg(2+)</name>
        <dbReference type="ChEBI" id="CHEBI:18420"/>
    </ligand>
</feature>
<comment type="pathway">
    <text evidence="1">Porphyrin-containing compound metabolism; protoporphyrin-IX biosynthesis; coproporphyrinogen-III from 5-aminolevulinate: step 1/4.</text>
</comment>
<dbReference type="PANTHER" id="PTHR11458">
    <property type="entry name" value="DELTA-AMINOLEVULINIC ACID DEHYDRATASE"/>
    <property type="match status" value="1"/>
</dbReference>
<keyword evidence="8 13" id="KW-0627">Porphyrin biosynthesis</keyword>
<dbReference type="RefSeq" id="WP_114591603.1">
    <property type="nucleotide sequence ID" value="NZ_CP031165.1"/>
</dbReference>
<feature type="active site" description="Schiff-base intermediate with substrate" evidence="11">
    <location>
        <position position="253"/>
    </location>
</feature>
<dbReference type="InterPro" id="IPR030656">
    <property type="entry name" value="ALAD_AS"/>
</dbReference>
<dbReference type="FunFam" id="3.20.20.70:FF:000019">
    <property type="entry name" value="Delta-aminolevulinic acid dehydratase"/>
    <property type="match status" value="1"/>
</dbReference>
<dbReference type="PROSITE" id="PS00169">
    <property type="entry name" value="D_ALA_DEHYDRATASE"/>
    <property type="match status" value="1"/>
</dbReference>
<evidence type="ECO:0000256" key="13">
    <source>
        <dbReference type="RuleBase" id="RU000515"/>
    </source>
</evidence>
<dbReference type="UniPathway" id="UPA00251">
    <property type="reaction ID" value="UER00318"/>
</dbReference>
<evidence type="ECO:0000256" key="14">
    <source>
        <dbReference type="RuleBase" id="RU004161"/>
    </source>
</evidence>
<name>A0A346XXV0_9ACTN</name>
<evidence type="ECO:0000256" key="6">
    <source>
        <dbReference type="ARBA" id="ARBA00023133"/>
    </source>
</evidence>
<evidence type="ECO:0000256" key="2">
    <source>
        <dbReference type="ARBA" id="ARBA00008055"/>
    </source>
</evidence>
<dbReference type="PRINTS" id="PR00144">
    <property type="entry name" value="DALDHYDRTASE"/>
</dbReference>
<feature type="active site" description="Schiff-base intermediate with substrate" evidence="11">
    <location>
        <position position="200"/>
    </location>
</feature>
<evidence type="ECO:0000256" key="3">
    <source>
        <dbReference type="ARBA" id="ARBA00011823"/>
    </source>
</evidence>
<dbReference type="Proteomes" id="UP000264006">
    <property type="component" value="Chromosome"/>
</dbReference>
<dbReference type="CDD" id="cd04823">
    <property type="entry name" value="ALAD_PBGS_aspartate_rich"/>
    <property type="match status" value="1"/>
</dbReference>
<dbReference type="OrthoDB" id="9805001at2"/>
<dbReference type="SUPFAM" id="SSF51569">
    <property type="entry name" value="Aldolase"/>
    <property type="match status" value="1"/>
</dbReference>
<reference evidence="15 16" key="1">
    <citation type="submission" date="2018-09" db="EMBL/GenBank/DDBJ databases">
        <title>Complete genome sequence of Euzebya sp. DY32-46 isolated from seawater of Pacific Ocean.</title>
        <authorList>
            <person name="Xu L."/>
            <person name="Wu Y.-H."/>
            <person name="Xu X.-W."/>
        </authorList>
    </citation>
    <scope>NUCLEOTIDE SEQUENCE [LARGE SCALE GENOMIC DNA]</scope>
    <source>
        <strain evidence="15 16">DY32-46</strain>
    </source>
</reference>
<gene>
    <name evidence="15" type="ORF">DVS28_a2366</name>
</gene>
<evidence type="ECO:0000256" key="7">
    <source>
        <dbReference type="ARBA" id="ARBA00023239"/>
    </source>
</evidence>
<comment type="function">
    <text evidence="9">Catalyzes an early step in the biosynthesis of tetrapyrroles. Binds two molecules of 5-aminolevulinate per subunit, each at a distinct site, and catalyzes their condensation to form porphobilinogen.</text>
</comment>
<dbReference type="PANTHER" id="PTHR11458:SF0">
    <property type="entry name" value="DELTA-AMINOLEVULINIC ACID DEHYDRATASE"/>
    <property type="match status" value="1"/>
</dbReference>
<proteinExistence type="inferred from homology"/>
<dbReference type="KEGG" id="euz:DVS28_a2366"/>
<dbReference type="InterPro" id="IPR001731">
    <property type="entry name" value="ALAD"/>
</dbReference>
<dbReference type="InterPro" id="IPR013785">
    <property type="entry name" value="Aldolase_TIM"/>
</dbReference>
<dbReference type="GO" id="GO:0008270">
    <property type="term" value="F:zinc ion binding"/>
    <property type="evidence" value="ECO:0007669"/>
    <property type="project" value="TreeGrafter"/>
</dbReference>
<dbReference type="PIRSF" id="PIRSF001415">
    <property type="entry name" value="Porphbilin_synth"/>
    <property type="match status" value="1"/>
</dbReference>
<protein>
    <recommendedName>
        <fullName evidence="5 13">Delta-aminolevulinic acid dehydratase</fullName>
        <ecNumber evidence="4 13">4.2.1.24</ecNumber>
    </recommendedName>
</protein>
<comment type="similarity">
    <text evidence="2 14">Belongs to the ALAD family.</text>
</comment>
<dbReference type="AlphaFoldDB" id="A0A346XXV0"/>
<evidence type="ECO:0000256" key="9">
    <source>
        <dbReference type="ARBA" id="ARBA00025628"/>
    </source>
</evidence>
<comment type="catalytic activity">
    <reaction evidence="10 13">
        <text>2 5-aminolevulinate = porphobilinogen + 2 H2O + H(+)</text>
        <dbReference type="Rhea" id="RHEA:24064"/>
        <dbReference type="ChEBI" id="CHEBI:15377"/>
        <dbReference type="ChEBI" id="CHEBI:15378"/>
        <dbReference type="ChEBI" id="CHEBI:58126"/>
        <dbReference type="ChEBI" id="CHEBI:356416"/>
        <dbReference type="EC" id="4.2.1.24"/>
    </reaction>
</comment>
<dbReference type="GO" id="GO:0005829">
    <property type="term" value="C:cytosol"/>
    <property type="evidence" value="ECO:0007669"/>
    <property type="project" value="TreeGrafter"/>
</dbReference>
<sequence length="331" mass="36073">MTHQLDLPIRPRRNRTSPALRDLVRETTLTPADMLLPMFLHVDDHDVPIESMPGVTRWSLDGLVKEVGRVAGLGIRGVVLFPKIDDALKSSRGEECHNPDGLYPRAIRAIKDAHPEMLVITDVALDPYSSEGHDGIVAPDGRILNDETVEVLAKQAVCQADAGADIIAPSDMMDGRVEAIRDALDADGHTDVGIMSYTAKYASAFYGPFRGALDSAPKSGDKKTYQMDPGNVREALREYEQDVLEGADMVMVKPAGPYLDVIRRLAEVSTVPVAAYQVSGEYLMIAAASRAGWLDERAVAIETLTGIKRAGADIVLTYYADRVAEWLQTTS</sequence>
<keyword evidence="6" id="KW-0350">Heme biosynthesis</keyword>
<dbReference type="EMBL" id="CP031165">
    <property type="protein sequence ID" value="AXV07047.1"/>
    <property type="molecule type" value="Genomic_DNA"/>
</dbReference>
<keyword evidence="16" id="KW-1185">Reference proteome</keyword>
<comment type="subunit">
    <text evidence="3 13">Homooctamer.</text>
</comment>
<dbReference type="GO" id="GO:0004655">
    <property type="term" value="F:porphobilinogen synthase activity"/>
    <property type="evidence" value="ECO:0007669"/>
    <property type="project" value="UniProtKB-EC"/>
</dbReference>
<accession>A0A346XXV0</accession>
<evidence type="ECO:0000256" key="10">
    <source>
        <dbReference type="ARBA" id="ARBA00047651"/>
    </source>
</evidence>
<dbReference type="Pfam" id="PF00490">
    <property type="entry name" value="ALAD"/>
    <property type="match status" value="1"/>
</dbReference>
<dbReference type="GO" id="GO:0006782">
    <property type="term" value="P:protoporphyrinogen IX biosynthetic process"/>
    <property type="evidence" value="ECO:0007669"/>
    <property type="project" value="UniProtKB-UniPathway"/>
</dbReference>
<evidence type="ECO:0000256" key="12">
    <source>
        <dbReference type="PIRSR" id="PIRSR001415-5"/>
    </source>
</evidence>
<evidence type="ECO:0000256" key="5">
    <source>
        <dbReference type="ARBA" id="ARBA00020771"/>
    </source>
</evidence>
<dbReference type="SMART" id="SM01004">
    <property type="entry name" value="ALAD"/>
    <property type="match status" value="1"/>
</dbReference>
<dbReference type="EC" id="4.2.1.24" evidence="4 13"/>